<gene>
    <name evidence="1" type="ORF">IAD26_03480</name>
</gene>
<dbReference type="AlphaFoldDB" id="A0A9D1MZS9"/>
<evidence type="ECO:0000313" key="2">
    <source>
        <dbReference type="Proteomes" id="UP000886748"/>
    </source>
</evidence>
<reference evidence="1" key="1">
    <citation type="submission" date="2020-10" db="EMBL/GenBank/DDBJ databases">
        <authorList>
            <person name="Gilroy R."/>
        </authorList>
    </citation>
    <scope>NUCLEOTIDE SEQUENCE</scope>
    <source>
        <strain evidence="1">CHK154-7741</strain>
    </source>
</reference>
<protein>
    <submittedName>
        <fullName evidence="1">Uncharacterized protein</fullName>
    </submittedName>
</protein>
<organism evidence="1 2">
    <name type="scientific">Candidatus Limenecus avicola</name>
    <dbReference type="NCBI Taxonomy" id="2840847"/>
    <lineage>
        <taxon>Bacteria</taxon>
        <taxon>Bacillati</taxon>
        <taxon>Bacillota</taxon>
        <taxon>Clostridia</taxon>
        <taxon>Eubacteriales</taxon>
        <taxon>Clostridiaceae</taxon>
        <taxon>Clostridiaceae incertae sedis</taxon>
        <taxon>Candidatus Limenecus</taxon>
    </lineage>
</organism>
<dbReference type="Proteomes" id="UP000886748">
    <property type="component" value="Unassembled WGS sequence"/>
</dbReference>
<sequence length="53" mass="6295">MDKNEFDENQLNHVKMQSDLIKLIQVLDECIEHIDSFYCYTMKKQMLAGSNQN</sequence>
<reference evidence="1" key="2">
    <citation type="journal article" date="2021" name="PeerJ">
        <title>Extensive microbial diversity within the chicken gut microbiome revealed by metagenomics and culture.</title>
        <authorList>
            <person name="Gilroy R."/>
            <person name="Ravi A."/>
            <person name="Getino M."/>
            <person name="Pursley I."/>
            <person name="Horton D.L."/>
            <person name="Alikhan N.F."/>
            <person name="Baker D."/>
            <person name="Gharbi K."/>
            <person name="Hall N."/>
            <person name="Watson M."/>
            <person name="Adriaenssens E.M."/>
            <person name="Foster-Nyarko E."/>
            <person name="Jarju S."/>
            <person name="Secka A."/>
            <person name="Antonio M."/>
            <person name="Oren A."/>
            <person name="Chaudhuri R.R."/>
            <person name="La Ragione R."/>
            <person name="Hildebrand F."/>
            <person name="Pallen M.J."/>
        </authorList>
    </citation>
    <scope>NUCLEOTIDE SEQUENCE</scope>
    <source>
        <strain evidence="1">CHK154-7741</strain>
    </source>
</reference>
<dbReference type="EMBL" id="DVOD01000025">
    <property type="protein sequence ID" value="HIU92180.1"/>
    <property type="molecule type" value="Genomic_DNA"/>
</dbReference>
<name>A0A9D1MZS9_9CLOT</name>
<evidence type="ECO:0000313" key="1">
    <source>
        <dbReference type="EMBL" id="HIU92180.1"/>
    </source>
</evidence>
<proteinExistence type="predicted"/>
<comment type="caution">
    <text evidence="1">The sequence shown here is derived from an EMBL/GenBank/DDBJ whole genome shotgun (WGS) entry which is preliminary data.</text>
</comment>
<accession>A0A9D1MZS9</accession>